<dbReference type="EMBL" id="CP003422">
    <property type="protein sequence ID" value="AFH61411.1"/>
    <property type="molecule type" value="Genomic_DNA"/>
</dbReference>
<dbReference type="Pfam" id="PF01243">
    <property type="entry name" value="PNPOx_N"/>
    <property type="match status" value="1"/>
</dbReference>
<feature type="domain" description="Pyridoxamine 5'-phosphate oxidase N-terminal" evidence="1">
    <location>
        <begin position="36"/>
        <end position="153"/>
    </location>
</feature>
<sequence length="197" mass="22128">MEPFDLFEDEITTEEELRSVVGFPHEAVVQKAVAVIDDQIRRYIAMSPLFFLSTSHADGSCDVSPRGDVPGFVRVWDEKHLVFPERQGNRRADSLLNLLTNPHAGMVFLIPGMEEVLRINGRARIIRSAKVLSGMQSGNQTPQLGVVVEVQECYIHCSRALKSSAVWNSGTWPRPEELPSSKEMFHAHLKINGYKLT</sequence>
<dbReference type="KEGG" id="pmw:B2K_11875"/>
<protein>
    <submittedName>
        <fullName evidence="2">Phosphohydrolase</fullName>
    </submittedName>
</protein>
<dbReference type="Proteomes" id="UP000007392">
    <property type="component" value="Chromosome"/>
</dbReference>
<accession>I0BGB4</accession>
<dbReference type="PANTHER" id="PTHR42815">
    <property type="entry name" value="FAD-BINDING, PUTATIVE (AFU_ORTHOLOGUE AFUA_6G07600)-RELATED"/>
    <property type="match status" value="1"/>
</dbReference>
<evidence type="ECO:0000313" key="3">
    <source>
        <dbReference type="Proteomes" id="UP000007392"/>
    </source>
</evidence>
<dbReference type="OrthoDB" id="9796486at2"/>
<dbReference type="InterPro" id="IPR012349">
    <property type="entry name" value="Split_barrel_FMN-bd"/>
</dbReference>
<dbReference type="PANTHER" id="PTHR42815:SF2">
    <property type="entry name" value="FAD-BINDING, PUTATIVE (AFU_ORTHOLOGUE AFUA_6G07600)-RELATED"/>
    <property type="match status" value="1"/>
</dbReference>
<dbReference type="SUPFAM" id="SSF50475">
    <property type="entry name" value="FMN-binding split barrel"/>
    <property type="match status" value="1"/>
</dbReference>
<dbReference type="InterPro" id="IPR011576">
    <property type="entry name" value="Pyridox_Oxase_N"/>
</dbReference>
<evidence type="ECO:0000259" key="1">
    <source>
        <dbReference type="Pfam" id="PF01243"/>
    </source>
</evidence>
<keyword evidence="2" id="KW-0378">Hydrolase</keyword>
<dbReference type="AlphaFoldDB" id="I0BGB4"/>
<dbReference type="GO" id="GO:0016787">
    <property type="term" value="F:hydrolase activity"/>
    <property type="evidence" value="ECO:0007669"/>
    <property type="project" value="UniProtKB-KW"/>
</dbReference>
<dbReference type="HOGENOM" id="CLU_085054_1_0_9"/>
<reference evidence="2 3" key="1">
    <citation type="submission" date="2013-06" db="EMBL/GenBank/DDBJ databases">
        <title>Complete genome sequence of Paenibacillus mucilaginosus K02.</title>
        <authorList>
            <person name="Xiao B."/>
            <person name="Sun L."/>
            <person name="Xiao L."/>
            <person name="Lian B."/>
        </authorList>
    </citation>
    <scope>NUCLEOTIDE SEQUENCE [LARGE SCALE GENOMIC DNA]</scope>
    <source>
        <strain evidence="2 3">K02</strain>
    </source>
</reference>
<organism evidence="2 3">
    <name type="scientific">Paenibacillus mucilaginosus K02</name>
    <dbReference type="NCBI Taxonomy" id="997761"/>
    <lineage>
        <taxon>Bacteria</taxon>
        <taxon>Bacillati</taxon>
        <taxon>Bacillota</taxon>
        <taxon>Bacilli</taxon>
        <taxon>Bacillales</taxon>
        <taxon>Paenibacillaceae</taxon>
        <taxon>Paenibacillus</taxon>
    </lineage>
</organism>
<dbReference type="RefSeq" id="WP_014650412.1">
    <property type="nucleotide sequence ID" value="NC_017672.3"/>
</dbReference>
<gene>
    <name evidence="2" type="ORF">B2K_11875</name>
</gene>
<evidence type="ECO:0000313" key="2">
    <source>
        <dbReference type="EMBL" id="AFH61411.1"/>
    </source>
</evidence>
<dbReference type="Gene3D" id="2.30.110.10">
    <property type="entry name" value="Electron Transport, Fmn-binding Protein, Chain A"/>
    <property type="match status" value="1"/>
</dbReference>
<dbReference type="InterPro" id="IPR024029">
    <property type="entry name" value="Pyridox_Oxase_FMN-dep"/>
</dbReference>
<dbReference type="NCBIfam" id="TIGR04025">
    <property type="entry name" value="PPOX_FMN_DR2398"/>
    <property type="match status" value="1"/>
</dbReference>
<proteinExistence type="predicted"/>
<name>I0BGB4_9BACL</name>
<dbReference type="PATRIC" id="fig|997761.3.peg.2303"/>